<organism evidence="2 3">
    <name type="scientific">Cohnella boryungensis</name>
    <dbReference type="NCBI Taxonomy" id="768479"/>
    <lineage>
        <taxon>Bacteria</taxon>
        <taxon>Bacillati</taxon>
        <taxon>Bacillota</taxon>
        <taxon>Bacilli</taxon>
        <taxon>Bacillales</taxon>
        <taxon>Paenibacillaceae</taxon>
        <taxon>Cohnella</taxon>
    </lineage>
</organism>
<dbReference type="InterPro" id="IPR024726">
    <property type="entry name" value="FhuF_C"/>
</dbReference>
<comment type="caution">
    <text evidence="2">The sequence shown here is derived from an EMBL/GenBank/DDBJ whole genome shotgun (WGS) entry which is preliminary data.</text>
</comment>
<gene>
    <name evidence="2" type="ORF">ACFO1S_23440</name>
</gene>
<sequence length="273" mass="31207">MESVDTSKSCRFEELANMFNIGLTAAENPMFSLPLTELLLDEKMLFLIHIQMKTIKTSAPEASAVSVASGLGYLAYAQQYALSAYDCAIDLSLDNVDVHVFMKNGYTAVGYTLKRWGERIAPAPGLARDGWRQEALHETYSRTLLPILETASRVAAIPIRELWGQLSTGLRYYMRVWSERASSDCLRHALEENYRYLREELDPSAFGMKVNPYRRDPILTEDAREPGKMIPLKSACCLYYKWEDGDYCFSCPRLKESERERRRIAWREANAAN</sequence>
<protein>
    <submittedName>
        <fullName evidence="2">(2Fe-2S)-binding protein</fullName>
    </submittedName>
</protein>
<dbReference type="EMBL" id="JBHSED010000058">
    <property type="protein sequence ID" value="MFC4306383.1"/>
    <property type="molecule type" value="Genomic_DNA"/>
</dbReference>
<proteinExistence type="predicted"/>
<name>A0ABV8SIB9_9BACL</name>
<accession>A0ABV8SIB9</accession>
<reference evidence="3" key="1">
    <citation type="journal article" date="2019" name="Int. J. Syst. Evol. Microbiol.">
        <title>The Global Catalogue of Microorganisms (GCM) 10K type strain sequencing project: providing services to taxonomists for standard genome sequencing and annotation.</title>
        <authorList>
            <consortium name="The Broad Institute Genomics Platform"/>
            <consortium name="The Broad Institute Genome Sequencing Center for Infectious Disease"/>
            <person name="Wu L."/>
            <person name="Ma J."/>
        </authorList>
    </citation>
    <scope>NUCLEOTIDE SEQUENCE [LARGE SCALE GENOMIC DNA]</scope>
    <source>
        <strain evidence="3">CGMCC 4.1641</strain>
    </source>
</reference>
<dbReference type="RefSeq" id="WP_204605054.1">
    <property type="nucleotide sequence ID" value="NZ_JBHSED010000058.1"/>
</dbReference>
<evidence type="ECO:0000259" key="1">
    <source>
        <dbReference type="Pfam" id="PF11575"/>
    </source>
</evidence>
<evidence type="ECO:0000313" key="2">
    <source>
        <dbReference type="EMBL" id="MFC4306383.1"/>
    </source>
</evidence>
<keyword evidence="3" id="KW-1185">Reference proteome</keyword>
<evidence type="ECO:0000313" key="3">
    <source>
        <dbReference type="Proteomes" id="UP001595755"/>
    </source>
</evidence>
<feature type="domain" description="Ferric siderophore reductase C-terminal" evidence="1">
    <location>
        <begin position="236"/>
        <end position="253"/>
    </location>
</feature>
<dbReference type="Proteomes" id="UP001595755">
    <property type="component" value="Unassembled WGS sequence"/>
</dbReference>
<dbReference type="Pfam" id="PF11575">
    <property type="entry name" value="FhuF_C"/>
    <property type="match status" value="1"/>
</dbReference>